<evidence type="ECO:0000256" key="1">
    <source>
        <dbReference type="ARBA" id="ARBA00010515"/>
    </source>
</evidence>
<dbReference type="PANTHER" id="PTHR48081">
    <property type="entry name" value="AB HYDROLASE SUPERFAMILY PROTEIN C4A8.06C"/>
    <property type="match status" value="1"/>
</dbReference>
<dbReference type="AlphaFoldDB" id="A0A6C0U086"/>
<keyword evidence="5" id="KW-1185">Reference proteome</keyword>
<organism evidence="4 5">
    <name type="scientific">Kineobactrum salinum</name>
    <dbReference type="NCBI Taxonomy" id="2708301"/>
    <lineage>
        <taxon>Bacteria</taxon>
        <taxon>Pseudomonadati</taxon>
        <taxon>Pseudomonadota</taxon>
        <taxon>Gammaproteobacteria</taxon>
        <taxon>Cellvibrionales</taxon>
        <taxon>Halieaceae</taxon>
        <taxon>Kineobactrum</taxon>
    </lineage>
</organism>
<dbReference type="Pfam" id="PF07859">
    <property type="entry name" value="Abhydrolase_3"/>
    <property type="match status" value="1"/>
</dbReference>
<evidence type="ECO:0000313" key="5">
    <source>
        <dbReference type="Proteomes" id="UP000477680"/>
    </source>
</evidence>
<proteinExistence type="inferred from homology"/>
<evidence type="ECO:0000313" key="4">
    <source>
        <dbReference type="EMBL" id="QIB65510.1"/>
    </source>
</evidence>
<evidence type="ECO:0000256" key="2">
    <source>
        <dbReference type="ARBA" id="ARBA00022801"/>
    </source>
</evidence>
<gene>
    <name evidence="4" type="ORF">G3T16_08940</name>
</gene>
<dbReference type="PANTHER" id="PTHR48081:SF30">
    <property type="entry name" value="ACETYL-HYDROLASE LIPR-RELATED"/>
    <property type="match status" value="1"/>
</dbReference>
<keyword evidence="2 4" id="KW-0378">Hydrolase</keyword>
<name>A0A6C0U086_9GAMM</name>
<dbReference type="Proteomes" id="UP000477680">
    <property type="component" value="Chromosome"/>
</dbReference>
<dbReference type="SUPFAM" id="SSF53474">
    <property type="entry name" value="alpha/beta-Hydrolases"/>
    <property type="match status" value="1"/>
</dbReference>
<sequence length="331" mass="35767">MTGKADTVRLVPPREIPVPDFLSSAARSYLEMRGFSSLPYPSTDDREGWLVHIETVNANLLSLLKQATRNAGVEVDEHYAGVARIFELRPLQAAPGDRSVILDLHGGGLIYCGGELCRLMGIGLASRLERRVWSVDYRMPPDHPYPAALDDGMQAYGALLKESLPSEIIISGASAGGNLAAALVLRIRDSGLPMPAGVYLNTPEIDLTESGDSFHTNLGVDRSLASLMPVNRLYANGHDLRHPYLSPLFGDFGRGFPPTVLTTGTRDLYLSNTVRMHRALRAADIPAELHVVEAGVHGGFPAGTPEGDAIDRDVRRFIEAALNGVHDLADS</sequence>
<protein>
    <submittedName>
        <fullName evidence="4">Alpha/beta hydrolase</fullName>
    </submittedName>
</protein>
<dbReference type="EMBL" id="CP048711">
    <property type="protein sequence ID" value="QIB65510.1"/>
    <property type="molecule type" value="Genomic_DNA"/>
</dbReference>
<evidence type="ECO:0000259" key="3">
    <source>
        <dbReference type="Pfam" id="PF07859"/>
    </source>
</evidence>
<dbReference type="Gene3D" id="3.40.50.1820">
    <property type="entry name" value="alpha/beta hydrolase"/>
    <property type="match status" value="1"/>
</dbReference>
<dbReference type="InterPro" id="IPR050300">
    <property type="entry name" value="GDXG_lipolytic_enzyme"/>
</dbReference>
<feature type="domain" description="Alpha/beta hydrolase fold-3" evidence="3">
    <location>
        <begin position="102"/>
        <end position="298"/>
    </location>
</feature>
<dbReference type="InterPro" id="IPR029058">
    <property type="entry name" value="AB_hydrolase_fold"/>
</dbReference>
<reference evidence="4 5" key="1">
    <citation type="submission" date="2020-02" db="EMBL/GenBank/DDBJ databases">
        <title>Genome sequencing for Kineobactrum sp. M2.</title>
        <authorList>
            <person name="Park S.-J."/>
        </authorList>
    </citation>
    <scope>NUCLEOTIDE SEQUENCE [LARGE SCALE GENOMIC DNA]</scope>
    <source>
        <strain evidence="4 5">M2</strain>
    </source>
</reference>
<comment type="similarity">
    <text evidence="1">Belongs to the 'GDXG' lipolytic enzyme family.</text>
</comment>
<dbReference type="GO" id="GO:0004806">
    <property type="term" value="F:triacylglycerol lipase activity"/>
    <property type="evidence" value="ECO:0007669"/>
    <property type="project" value="TreeGrafter"/>
</dbReference>
<dbReference type="KEGG" id="kim:G3T16_08940"/>
<accession>A0A6C0U086</accession>
<dbReference type="InterPro" id="IPR013094">
    <property type="entry name" value="AB_hydrolase_3"/>
</dbReference>